<dbReference type="InterPro" id="IPR036388">
    <property type="entry name" value="WH-like_DNA-bd_sf"/>
</dbReference>
<keyword evidence="3" id="KW-0539">Nucleus</keyword>
<dbReference type="InterPro" id="IPR000232">
    <property type="entry name" value="HSF_DNA-bd"/>
</dbReference>
<reference evidence="7" key="1">
    <citation type="submission" date="2022-11" db="EMBL/GenBank/DDBJ databases">
        <authorList>
            <person name="Morgan W.R."/>
            <person name="Tartar A."/>
        </authorList>
    </citation>
    <scope>NUCLEOTIDE SEQUENCE</scope>
    <source>
        <strain evidence="7">ARSEF 373</strain>
    </source>
</reference>
<proteinExistence type="inferred from homology"/>
<sequence>MSVSAMTPTATAGTPDGKPREVAPFLKNLRKMLQVESADVIRWTPDGRAFEIHDMERMMNVVLPKYFKHRKYTSFQRQLNYFNFKKWTKSKAVVCTFSNEYFLRDQPDLAWRIARKKSIQNGSGGSKNKQCPSAKPSAALAASPDSTSFRHSPNSWKITDMSIMIPTKRESHHEAFPSPTDMDMLLLEHDVDTRRFPVNPLYYGTHDAAPESLDWIDNILPSMNLFPHGDDGSFGDHFGAPLLRHTQFVFPPGSMTSSDFLPGSMPSSV</sequence>
<dbReference type="SMART" id="SM00415">
    <property type="entry name" value="HSF"/>
    <property type="match status" value="1"/>
</dbReference>
<feature type="compositionally biased region" description="Polar residues" evidence="5">
    <location>
        <begin position="1"/>
        <end position="12"/>
    </location>
</feature>
<accession>A0AAV2YZM3</accession>
<evidence type="ECO:0000256" key="2">
    <source>
        <dbReference type="ARBA" id="ARBA00023125"/>
    </source>
</evidence>
<feature type="domain" description="HSF-type DNA-binding" evidence="6">
    <location>
        <begin position="21"/>
        <end position="116"/>
    </location>
</feature>
<dbReference type="Proteomes" id="UP001146120">
    <property type="component" value="Unassembled WGS sequence"/>
</dbReference>
<evidence type="ECO:0000256" key="5">
    <source>
        <dbReference type="SAM" id="MobiDB-lite"/>
    </source>
</evidence>
<dbReference type="SUPFAM" id="SSF46785">
    <property type="entry name" value="Winged helix' DNA-binding domain"/>
    <property type="match status" value="1"/>
</dbReference>
<feature type="region of interest" description="Disordered" evidence="5">
    <location>
        <begin position="1"/>
        <end position="21"/>
    </location>
</feature>
<feature type="compositionally biased region" description="Low complexity" evidence="5">
    <location>
        <begin position="132"/>
        <end position="147"/>
    </location>
</feature>
<organism evidence="7 8">
    <name type="scientific">Lagenidium giganteum</name>
    <dbReference type="NCBI Taxonomy" id="4803"/>
    <lineage>
        <taxon>Eukaryota</taxon>
        <taxon>Sar</taxon>
        <taxon>Stramenopiles</taxon>
        <taxon>Oomycota</taxon>
        <taxon>Peronosporomycetes</taxon>
        <taxon>Pythiales</taxon>
        <taxon>Pythiaceae</taxon>
    </lineage>
</organism>
<dbReference type="Pfam" id="PF00447">
    <property type="entry name" value="HSF_DNA-bind"/>
    <property type="match status" value="1"/>
</dbReference>
<feature type="region of interest" description="Disordered" evidence="5">
    <location>
        <begin position="119"/>
        <end position="151"/>
    </location>
</feature>
<dbReference type="AlphaFoldDB" id="A0AAV2YZM3"/>
<protein>
    <recommendedName>
        <fullName evidence="6">HSF-type DNA-binding domain-containing protein</fullName>
    </recommendedName>
</protein>
<keyword evidence="2" id="KW-0238">DNA-binding</keyword>
<evidence type="ECO:0000259" key="6">
    <source>
        <dbReference type="SMART" id="SM00415"/>
    </source>
</evidence>
<name>A0AAV2YZM3_9STRA</name>
<comment type="caution">
    <text evidence="7">The sequence shown here is derived from an EMBL/GenBank/DDBJ whole genome shotgun (WGS) entry which is preliminary data.</text>
</comment>
<dbReference type="GO" id="GO:0005634">
    <property type="term" value="C:nucleus"/>
    <property type="evidence" value="ECO:0007669"/>
    <property type="project" value="UniProtKB-SubCell"/>
</dbReference>
<evidence type="ECO:0000256" key="1">
    <source>
        <dbReference type="ARBA" id="ARBA00004123"/>
    </source>
</evidence>
<evidence type="ECO:0000256" key="3">
    <source>
        <dbReference type="ARBA" id="ARBA00023242"/>
    </source>
</evidence>
<dbReference type="PANTHER" id="PTHR10015">
    <property type="entry name" value="HEAT SHOCK TRANSCRIPTION FACTOR"/>
    <property type="match status" value="1"/>
</dbReference>
<dbReference type="Gene3D" id="1.10.10.10">
    <property type="entry name" value="Winged helix-like DNA-binding domain superfamily/Winged helix DNA-binding domain"/>
    <property type="match status" value="1"/>
</dbReference>
<dbReference type="FunFam" id="1.10.10.10:FF:000286">
    <property type="entry name" value="Heat shock transcription factor"/>
    <property type="match status" value="1"/>
</dbReference>
<keyword evidence="8" id="KW-1185">Reference proteome</keyword>
<dbReference type="PANTHER" id="PTHR10015:SF427">
    <property type="entry name" value="HEAT SHOCK FACTOR PROTEIN"/>
    <property type="match status" value="1"/>
</dbReference>
<evidence type="ECO:0000313" key="7">
    <source>
        <dbReference type="EMBL" id="DAZ98706.1"/>
    </source>
</evidence>
<dbReference type="InterPro" id="IPR036390">
    <property type="entry name" value="WH_DNA-bd_sf"/>
</dbReference>
<dbReference type="GO" id="GO:0003700">
    <property type="term" value="F:DNA-binding transcription factor activity"/>
    <property type="evidence" value="ECO:0007669"/>
    <property type="project" value="InterPro"/>
</dbReference>
<comment type="similarity">
    <text evidence="4">Belongs to the HSF family.</text>
</comment>
<gene>
    <name evidence="7" type="ORF">N0F65_006738</name>
</gene>
<comment type="subcellular location">
    <subcellularLocation>
        <location evidence="1">Nucleus</location>
    </subcellularLocation>
</comment>
<evidence type="ECO:0000313" key="8">
    <source>
        <dbReference type="Proteomes" id="UP001146120"/>
    </source>
</evidence>
<dbReference type="EMBL" id="DAKRPA010000099">
    <property type="protein sequence ID" value="DAZ98706.1"/>
    <property type="molecule type" value="Genomic_DNA"/>
</dbReference>
<dbReference type="GO" id="GO:0043565">
    <property type="term" value="F:sequence-specific DNA binding"/>
    <property type="evidence" value="ECO:0007669"/>
    <property type="project" value="InterPro"/>
</dbReference>
<evidence type="ECO:0000256" key="4">
    <source>
        <dbReference type="RuleBase" id="RU004020"/>
    </source>
</evidence>
<reference evidence="7" key="2">
    <citation type="journal article" date="2023" name="Microbiol Resour">
        <title>Decontamination and Annotation of the Draft Genome Sequence of the Oomycete Lagenidium giganteum ARSEF 373.</title>
        <authorList>
            <person name="Morgan W.R."/>
            <person name="Tartar A."/>
        </authorList>
    </citation>
    <scope>NUCLEOTIDE SEQUENCE</scope>
    <source>
        <strain evidence="7">ARSEF 373</strain>
    </source>
</reference>